<feature type="chain" id="PRO_5013176634" evidence="1">
    <location>
        <begin position="20"/>
        <end position="179"/>
    </location>
</feature>
<dbReference type="AlphaFoldDB" id="A0A1K2HA68"/>
<dbReference type="STRING" id="1121279.SAMN02745887_00951"/>
<keyword evidence="3" id="KW-1185">Reference proteome</keyword>
<proteinExistence type="predicted"/>
<protein>
    <submittedName>
        <fullName evidence="2">YfaZ</fullName>
    </submittedName>
</protein>
<feature type="signal peptide" evidence="1">
    <location>
        <begin position="1"/>
        <end position="19"/>
    </location>
</feature>
<evidence type="ECO:0000313" key="2">
    <source>
        <dbReference type="EMBL" id="SFZ73702.1"/>
    </source>
</evidence>
<dbReference type="Proteomes" id="UP000186513">
    <property type="component" value="Unassembled WGS sequence"/>
</dbReference>
<accession>A0A1K2HA68</accession>
<sequence>MRYAWLAGFALFLSPLAQADSLDLQLSSDVFAARYSSGLLGKTANMDFGFQHHSDNGEVATLGLEVEQSSGQHDSLALGAQLVGIFNDYDDAAALALGGRFNVGLPSAPKVRFGGHLWVAPRVTTSGAEDYLDWGVRLGYQALQRGEIYIGYRNTEVGYKHGVDFEMQDDVHVGMELSF</sequence>
<keyword evidence="1" id="KW-0732">Signal</keyword>
<organism evidence="2 3">
    <name type="scientific">Chitinimonas taiwanensis DSM 18899</name>
    <dbReference type="NCBI Taxonomy" id="1121279"/>
    <lineage>
        <taxon>Bacteria</taxon>
        <taxon>Pseudomonadati</taxon>
        <taxon>Pseudomonadota</taxon>
        <taxon>Betaproteobacteria</taxon>
        <taxon>Neisseriales</taxon>
        <taxon>Chitinibacteraceae</taxon>
        <taxon>Chitinimonas</taxon>
    </lineage>
</organism>
<evidence type="ECO:0000313" key="3">
    <source>
        <dbReference type="Proteomes" id="UP000186513"/>
    </source>
</evidence>
<dbReference type="OrthoDB" id="6119976at2"/>
<gene>
    <name evidence="2" type="ORF">SAMN02745887_00951</name>
</gene>
<dbReference type="RefSeq" id="WP_072427482.1">
    <property type="nucleotide sequence ID" value="NZ_FPKR01000003.1"/>
</dbReference>
<dbReference type="EMBL" id="FPKR01000003">
    <property type="protein sequence ID" value="SFZ73702.1"/>
    <property type="molecule type" value="Genomic_DNA"/>
</dbReference>
<reference evidence="2 3" key="1">
    <citation type="submission" date="2016-11" db="EMBL/GenBank/DDBJ databases">
        <authorList>
            <person name="Jaros S."/>
            <person name="Januszkiewicz K."/>
            <person name="Wedrychowicz H."/>
        </authorList>
    </citation>
    <scope>NUCLEOTIDE SEQUENCE [LARGE SCALE GENOMIC DNA]</scope>
    <source>
        <strain evidence="2 3">DSM 18899</strain>
    </source>
</reference>
<dbReference type="Pfam" id="PF07437">
    <property type="entry name" value="YfaZ"/>
    <property type="match status" value="1"/>
</dbReference>
<evidence type="ECO:0000256" key="1">
    <source>
        <dbReference type="SAM" id="SignalP"/>
    </source>
</evidence>
<name>A0A1K2HA68_9NEIS</name>
<dbReference type="InterPro" id="IPR009998">
    <property type="entry name" value="YfaZ"/>
</dbReference>